<dbReference type="Pfam" id="PF20684">
    <property type="entry name" value="Fung_rhodopsin"/>
    <property type="match status" value="1"/>
</dbReference>
<dbReference type="PANTHER" id="PTHR33048:SF158">
    <property type="entry name" value="MEMBRANE PROTEIN PTH11-LIKE, PUTATIVE-RELATED"/>
    <property type="match status" value="1"/>
</dbReference>
<feature type="compositionally biased region" description="Polar residues" evidence="6">
    <location>
        <begin position="356"/>
        <end position="373"/>
    </location>
</feature>
<evidence type="ECO:0000313" key="9">
    <source>
        <dbReference type="EMBL" id="KAK6517776.1"/>
    </source>
</evidence>
<organism evidence="9 10">
    <name type="scientific">Arthrobotrys conoides</name>
    <dbReference type="NCBI Taxonomy" id="74498"/>
    <lineage>
        <taxon>Eukaryota</taxon>
        <taxon>Fungi</taxon>
        <taxon>Dikarya</taxon>
        <taxon>Ascomycota</taxon>
        <taxon>Pezizomycotina</taxon>
        <taxon>Orbiliomycetes</taxon>
        <taxon>Orbiliales</taxon>
        <taxon>Orbiliaceae</taxon>
        <taxon>Arthrobotrys</taxon>
    </lineage>
</organism>
<feature type="transmembrane region" description="Helical" evidence="7">
    <location>
        <begin position="12"/>
        <end position="32"/>
    </location>
</feature>
<keyword evidence="2 7" id="KW-0812">Transmembrane</keyword>
<evidence type="ECO:0000256" key="6">
    <source>
        <dbReference type="SAM" id="MobiDB-lite"/>
    </source>
</evidence>
<dbReference type="GO" id="GO:0016020">
    <property type="term" value="C:membrane"/>
    <property type="evidence" value="ECO:0007669"/>
    <property type="project" value="UniProtKB-SubCell"/>
</dbReference>
<evidence type="ECO:0000256" key="3">
    <source>
        <dbReference type="ARBA" id="ARBA00022989"/>
    </source>
</evidence>
<dbReference type="EMBL" id="JAVHJM010000002">
    <property type="protein sequence ID" value="KAK6517776.1"/>
    <property type="molecule type" value="Genomic_DNA"/>
</dbReference>
<feature type="compositionally biased region" description="Basic and acidic residues" evidence="6">
    <location>
        <begin position="374"/>
        <end position="383"/>
    </location>
</feature>
<feature type="domain" description="Rhodopsin" evidence="8">
    <location>
        <begin position="28"/>
        <end position="278"/>
    </location>
</feature>
<protein>
    <recommendedName>
        <fullName evidence="8">Rhodopsin domain-containing protein</fullName>
    </recommendedName>
</protein>
<gene>
    <name evidence="9" type="ORF">TWF506_004956</name>
</gene>
<dbReference type="AlphaFoldDB" id="A0AAN8NIA3"/>
<reference evidence="9 10" key="1">
    <citation type="submission" date="2019-10" db="EMBL/GenBank/DDBJ databases">
        <authorList>
            <person name="Palmer J.M."/>
        </authorList>
    </citation>
    <scope>NUCLEOTIDE SEQUENCE [LARGE SCALE GENOMIC DNA]</scope>
    <source>
        <strain evidence="9 10">TWF506</strain>
    </source>
</reference>
<comment type="subcellular location">
    <subcellularLocation>
        <location evidence="1">Membrane</location>
        <topology evidence="1">Multi-pass membrane protein</topology>
    </subcellularLocation>
</comment>
<keyword evidence="10" id="KW-1185">Reference proteome</keyword>
<feature type="transmembrane region" description="Helical" evidence="7">
    <location>
        <begin position="44"/>
        <end position="62"/>
    </location>
</feature>
<feature type="transmembrane region" description="Helical" evidence="7">
    <location>
        <begin position="214"/>
        <end position="235"/>
    </location>
</feature>
<evidence type="ECO:0000256" key="5">
    <source>
        <dbReference type="ARBA" id="ARBA00038359"/>
    </source>
</evidence>
<dbReference type="PANTHER" id="PTHR33048">
    <property type="entry name" value="PTH11-LIKE INTEGRAL MEMBRANE PROTEIN (AFU_ORTHOLOGUE AFUA_5G11245)"/>
    <property type="match status" value="1"/>
</dbReference>
<feature type="region of interest" description="Disordered" evidence="6">
    <location>
        <begin position="355"/>
        <end position="383"/>
    </location>
</feature>
<evidence type="ECO:0000313" key="10">
    <source>
        <dbReference type="Proteomes" id="UP001307849"/>
    </source>
</evidence>
<proteinExistence type="inferred from homology"/>
<comment type="similarity">
    <text evidence="5">Belongs to the SAT4 family.</text>
</comment>
<keyword evidence="3 7" id="KW-1133">Transmembrane helix</keyword>
<dbReference type="InterPro" id="IPR049326">
    <property type="entry name" value="Rhodopsin_dom_fungi"/>
</dbReference>
<feature type="transmembrane region" description="Helical" evidence="7">
    <location>
        <begin position="94"/>
        <end position="116"/>
    </location>
</feature>
<feature type="transmembrane region" description="Helical" evidence="7">
    <location>
        <begin position="128"/>
        <end position="149"/>
    </location>
</feature>
<keyword evidence="4 7" id="KW-0472">Membrane</keyword>
<feature type="transmembrane region" description="Helical" evidence="7">
    <location>
        <begin position="180"/>
        <end position="202"/>
    </location>
</feature>
<dbReference type="Proteomes" id="UP001307849">
    <property type="component" value="Unassembled WGS sequence"/>
</dbReference>
<evidence type="ECO:0000256" key="7">
    <source>
        <dbReference type="SAM" id="Phobius"/>
    </source>
</evidence>
<sequence>MVGQYPMQNLCLAVIVMMPMLAAIICALRFYAKRRSAGGIGLEDWLIVVAVLFSIIIIYPSWRLSIMWHYGVHIWEVNWHYTEPSMDEYYRMTMVFYMFSVWILPLVKASIIILLLKVGGIIAPVRKAVYVLFAINTIGAIIPALFYLFECPPLTGNNWKPRTFGSLHCAGRLVIGRINIFQVCINMFTDLLTFPIPVYLTWKLQKASLRDRLIIVFLFSLSLGVTAIGAVRIYLTYKERLYRKPEVDWTWTIAFCVNHLEHGMAIIFACIPSLRVLILGWLGYHEGETVRSYARSYARSRSYAQPYGDGTRRGSLGAPSSPKKVHTRAIEVTCLTTFDVESTAIKDYPYHLEHASYNNNGPENETSSYSGSKTEIEIESQKY</sequence>
<evidence type="ECO:0000256" key="1">
    <source>
        <dbReference type="ARBA" id="ARBA00004141"/>
    </source>
</evidence>
<evidence type="ECO:0000259" key="8">
    <source>
        <dbReference type="Pfam" id="PF20684"/>
    </source>
</evidence>
<evidence type="ECO:0000256" key="4">
    <source>
        <dbReference type="ARBA" id="ARBA00023136"/>
    </source>
</evidence>
<name>A0AAN8NIA3_9PEZI</name>
<evidence type="ECO:0000256" key="2">
    <source>
        <dbReference type="ARBA" id="ARBA00022692"/>
    </source>
</evidence>
<dbReference type="InterPro" id="IPR052337">
    <property type="entry name" value="SAT4-like"/>
</dbReference>
<comment type="caution">
    <text evidence="9">The sequence shown here is derived from an EMBL/GenBank/DDBJ whole genome shotgun (WGS) entry which is preliminary data.</text>
</comment>
<accession>A0AAN8NIA3</accession>
<feature type="transmembrane region" description="Helical" evidence="7">
    <location>
        <begin position="264"/>
        <end position="284"/>
    </location>
</feature>